<feature type="transmembrane region" description="Helical" evidence="2">
    <location>
        <begin position="294"/>
        <end position="315"/>
    </location>
</feature>
<feature type="region of interest" description="Disordered" evidence="1">
    <location>
        <begin position="443"/>
        <end position="472"/>
    </location>
</feature>
<proteinExistence type="predicted"/>
<feature type="compositionally biased region" description="Acidic residues" evidence="1">
    <location>
        <begin position="446"/>
        <end position="472"/>
    </location>
</feature>
<keyword evidence="2" id="KW-0472">Membrane</keyword>
<feature type="transmembrane region" description="Helical" evidence="2">
    <location>
        <begin position="369"/>
        <end position="390"/>
    </location>
</feature>
<evidence type="ECO:0000256" key="1">
    <source>
        <dbReference type="SAM" id="MobiDB-lite"/>
    </source>
</evidence>
<sequence length="472" mass="53326">MSLENQNKEIDNLADVDLAQNVAGTSHIFIEGASKVSVIISYIMLAAFFLMHLYACIKTPPTLALKDEFFKLNSTQENVSMDIDITLSQLQILHRFVDVNGTFVRTDLSASRALPIEFTSRISYLKNYNVVNTENTDKQTMSINFDGTGNTSSMFPIFHKTIGDYDTIKLDMTITTNYQNIDGFRFYWAFSNPSAEKYNRSSKLLMSFLIGYMLVVFVFYLKFDVDIYTQIFCVILGIAGIFSSNPISLLFKESSGIRVADYVLMAIFTNIYKVFVIIQLELLRSHITRPNTTYTIILAAIFGLVATVETAATYDRADLISTAQSENFIILTTEKAMIAFNLLYAIGIVAFYVFTVIQNAGSNPRRIEFFGVVVVTTSLAMLYSGVFCPISGTYMYTIRPSLLYISVCITNAAFSLFLLHPGSQLGYNKMEDIKNDTQPMVVDIEQMTDDTDDNDEDEDEDEEEEEEEEEEE</sequence>
<feature type="transmembrane region" description="Helical" evidence="2">
    <location>
        <begin position="402"/>
        <end position="420"/>
    </location>
</feature>
<keyword evidence="4" id="KW-1185">Reference proteome</keyword>
<feature type="transmembrane region" description="Helical" evidence="2">
    <location>
        <begin position="336"/>
        <end position="357"/>
    </location>
</feature>
<dbReference type="EMBL" id="JAPFFF010000002">
    <property type="protein sequence ID" value="KAK8897052.1"/>
    <property type="molecule type" value="Genomic_DNA"/>
</dbReference>
<accession>A0ABR2L112</accession>
<organism evidence="3 4">
    <name type="scientific">Tritrichomonas musculus</name>
    <dbReference type="NCBI Taxonomy" id="1915356"/>
    <lineage>
        <taxon>Eukaryota</taxon>
        <taxon>Metamonada</taxon>
        <taxon>Parabasalia</taxon>
        <taxon>Tritrichomonadida</taxon>
        <taxon>Tritrichomonadidae</taxon>
        <taxon>Tritrichomonas</taxon>
    </lineage>
</organism>
<evidence type="ECO:0008006" key="5">
    <source>
        <dbReference type="Google" id="ProtNLM"/>
    </source>
</evidence>
<comment type="caution">
    <text evidence="3">The sequence shown here is derived from an EMBL/GenBank/DDBJ whole genome shotgun (WGS) entry which is preliminary data.</text>
</comment>
<evidence type="ECO:0000313" key="3">
    <source>
        <dbReference type="EMBL" id="KAK8897052.1"/>
    </source>
</evidence>
<dbReference type="Proteomes" id="UP001470230">
    <property type="component" value="Unassembled WGS sequence"/>
</dbReference>
<feature type="transmembrane region" description="Helical" evidence="2">
    <location>
        <begin position="39"/>
        <end position="57"/>
    </location>
</feature>
<feature type="transmembrane region" description="Helical" evidence="2">
    <location>
        <begin position="227"/>
        <end position="250"/>
    </location>
</feature>
<evidence type="ECO:0000313" key="4">
    <source>
        <dbReference type="Proteomes" id="UP001470230"/>
    </source>
</evidence>
<name>A0ABR2L112_9EUKA</name>
<keyword evidence="2" id="KW-1133">Transmembrane helix</keyword>
<reference evidence="3 4" key="1">
    <citation type="submission" date="2024-04" db="EMBL/GenBank/DDBJ databases">
        <title>Tritrichomonas musculus Genome.</title>
        <authorList>
            <person name="Alves-Ferreira E."/>
            <person name="Grigg M."/>
            <person name="Lorenzi H."/>
            <person name="Galac M."/>
        </authorList>
    </citation>
    <scope>NUCLEOTIDE SEQUENCE [LARGE SCALE GENOMIC DNA]</scope>
    <source>
        <strain evidence="3 4">EAF2021</strain>
    </source>
</reference>
<protein>
    <recommendedName>
        <fullName evidence="5">Transmembrane protein</fullName>
    </recommendedName>
</protein>
<evidence type="ECO:0000256" key="2">
    <source>
        <dbReference type="SAM" id="Phobius"/>
    </source>
</evidence>
<keyword evidence="2" id="KW-0812">Transmembrane</keyword>
<feature type="transmembrane region" description="Helical" evidence="2">
    <location>
        <begin position="262"/>
        <end position="282"/>
    </location>
</feature>
<feature type="transmembrane region" description="Helical" evidence="2">
    <location>
        <begin position="204"/>
        <end position="221"/>
    </location>
</feature>
<gene>
    <name evidence="3" type="ORF">M9Y10_014986</name>
</gene>